<comment type="caution">
    <text evidence="4">The sequence shown here is derived from an EMBL/GenBank/DDBJ whole genome shotgun (WGS) entry which is preliminary data.</text>
</comment>
<proteinExistence type="predicted"/>
<sequence>MPPNSNTAARLAELRHEMKANKQQIQALTEAYSAVQSAALNISSTQEMLKNLGSKSRDYHHEDMYHPEESKR</sequence>
<feature type="region of interest" description="Disordered" evidence="2">
    <location>
        <begin position="53"/>
        <end position="72"/>
    </location>
</feature>
<dbReference type="Proteomes" id="UP001396898">
    <property type="component" value="Unassembled WGS sequence"/>
</dbReference>
<evidence type="ECO:0000256" key="1">
    <source>
        <dbReference type="SAM" id="Coils"/>
    </source>
</evidence>
<evidence type="ECO:0000313" key="4">
    <source>
        <dbReference type="EMBL" id="KAK8013697.1"/>
    </source>
</evidence>
<evidence type="ECO:0000256" key="2">
    <source>
        <dbReference type="SAM" id="MobiDB-lite"/>
    </source>
</evidence>
<accession>A0ABR1RK78</accession>
<evidence type="ECO:0000313" key="5">
    <source>
        <dbReference type="Proteomes" id="UP001396898"/>
    </source>
</evidence>
<name>A0ABR1RK78_9PEZI</name>
<reference evidence="4 5" key="1">
    <citation type="submission" date="2023-01" db="EMBL/GenBank/DDBJ databases">
        <title>Analysis of 21 Apiospora genomes using comparative genomics revels a genus with tremendous synthesis potential of carbohydrate active enzymes and secondary metabolites.</title>
        <authorList>
            <person name="Sorensen T."/>
        </authorList>
    </citation>
    <scope>NUCLEOTIDE SEQUENCE [LARGE SCALE GENOMIC DNA]</scope>
    <source>
        <strain evidence="4 5">CBS 20057</strain>
    </source>
</reference>
<evidence type="ECO:0000313" key="3">
    <source>
        <dbReference type="EMBL" id="KAK8013618.1"/>
    </source>
</evidence>
<organism evidence="4 5">
    <name type="scientific">Apiospora marii</name>
    <dbReference type="NCBI Taxonomy" id="335849"/>
    <lineage>
        <taxon>Eukaryota</taxon>
        <taxon>Fungi</taxon>
        <taxon>Dikarya</taxon>
        <taxon>Ascomycota</taxon>
        <taxon>Pezizomycotina</taxon>
        <taxon>Sordariomycetes</taxon>
        <taxon>Xylariomycetidae</taxon>
        <taxon>Amphisphaeriales</taxon>
        <taxon>Apiosporaceae</taxon>
        <taxon>Apiospora</taxon>
    </lineage>
</organism>
<keyword evidence="5" id="KW-1185">Reference proteome</keyword>
<feature type="coiled-coil region" evidence="1">
    <location>
        <begin position="4"/>
        <end position="31"/>
    </location>
</feature>
<feature type="compositionally biased region" description="Basic and acidic residues" evidence="2">
    <location>
        <begin position="55"/>
        <end position="72"/>
    </location>
</feature>
<keyword evidence="1" id="KW-0175">Coiled coil</keyword>
<dbReference type="EMBL" id="JAQQWI010000013">
    <property type="protein sequence ID" value="KAK8013697.1"/>
    <property type="molecule type" value="Genomic_DNA"/>
</dbReference>
<gene>
    <name evidence="3" type="ORF">PG991_009211</name>
    <name evidence="4" type="ORF">PG991_009290</name>
</gene>
<dbReference type="EMBL" id="JAQQWI010000013">
    <property type="protein sequence ID" value="KAK8013618.1"/>
    <property type="molecule type" value="Genomic_DNA"/>
</dbReference>
<protein>
    <submittedName>
        <fullName evidence="4">Uncharacterized protein</fullName>
    </submittedName>
</protein>